<dbReference type="SUPFAM" id="SSF54427">
    <property type="entry name" value="NTF2-like"/>
    <property type="match status" value="1"/>
</dbReference>
<dbReference type="InterPro" id="IPR037401">
    <property type="entry name" value="SnoaL-like"/>
</dbReference>
<dbReference type="EMBL" id="AGDY01000005">
    <property type="protein sequence ID" value="EMB22239.1"/>
    <property type="molecule type" value="Genomic_DNA"/>
</dbReference>
<dbReference type="InterPro" id="IPR032710">
    <property type="entry name" value="NTF2-like_dom_sf"/>
</dbReference>
<reference evidence="2" key="1">
    <citation type="submission" date="2012-01" db="EMBL/GenBank/DDBJ databases">
        <title>The Genome Sequence of Treponema denticola OTK.</title>
        <authorList>
            <consortium name="The Broad Institute Genome Sequencing Platform"/>
            <person name="Earl A."/>
            <person name="Ward D."/>
            <person name="Feldgarden M."/>
            <person name="Gevers D."/>
            <person name="Blanton J.M."/>
            <person name="Fenno C.J."/>
            <person name="Baranova O.V."/>
            <person name="Mathney J."/>
            <person name="Dewhirst F.E."/>
            <person name="Izard J."/>
            <person name="Young S.K."/>
            <person name="Zeng Q."/>
            <person name="Gargeya S."/>
            <person name="Fitzgerald M."/>
            <person name="Haas B."/>
            <person name="Abouelleil A."/>
            <person name="Alvarado L."/>
            <person name="Arachchi H.M."/>
            <person name="Berlin A."/>
            <person name="Chapman S.B."/>
            <person name="Gearin G."/>
            <person name="Goldberg J."/>
            <person name="Griggs A."/>
            <person name="Gujja S."/>
            <person name="Hansen M."/>
            <person name="Heiman D."/>
            <person name="Howarth C."/>
            <person name="Larimer J."/>
            <person name="Lui A."/>
            <person name="MacDonald P.J.P."/>
            <person name="McCowen C."/>
            <person name="Montmayeur A."/>
            <person name="Murphy C."/>
            <person name="Neiman D."/>
            <person name="Pearson M."/>
            <person name="Priest M."/>
            <person name="Roberts A."/>
            <person name="Saif S."/>
            <person name="Shea T."/>
            <person name="Sisk P."/>
            <person name="Stolte C."/>
            <person name="Sykes S."/>
            <person name="Wortman J."/>
            <person name="Nusbaum C."/>
            <person name="Birren B."/>
        </authorList>
    </citation>
    <scope>NUCLEOTIDE SEQUENCE [LARGE SCALE GENOMIC DNA]</scope>
    <source>
        <strain evidence="2">OTK</strain>
    </source>
</reference>
<dbReference type="Proteomes" id="UP000011701">
    <property type="component" value="Chromosome"/>
</dbReference>
<dbReference type="Gene3D" id="3.10.450.50">
    <property type="match status" value="1"/>
</dbReference>
<dbReference type="PATRIC" id="fig|999434.4.peg.1200"/>
<dbReference type="RefSeq" id="WP_002691791.1">
    <property type="nucleotide sequence ID" value="NZ_CM001797.1"/>
</dbReference>
<protein>
    <recommendedName>
        <fullName evidence="1">SnoaL-like domain-containing protein</fullName>
    </recommendedName>
</protein>
<accession>A0A0F6MPK9</accession>
<sequence length="109" mass="12995">METQQILQNFFEAENSRDWTAYKKFLHPEVVWQLFNNGVQNIKGTDEYMQFIKNAYKNTDIKFTCKDMKISNSGNRIATCLINDKGNISIDIFDFKDNLIYREYEFILD</sequence>
<name>A0A0F6MPK9_TREDN</name>
<evidence type="ECO:0000313" key="2">
    <source>
        <dbReference type="EMBL" id="EMB22239.1"/>
    </source>
</evidence>
<organism evidence="2">
    <name type="scientific">Treponema denticola OTK</name>
    <dbReference type="NCBI Taxonomy" id="999434"/>
    <lineage>
        <taxon>Bacteria</taxon>
        <taxon>Pseudomonadati</taxon>
        <taxon>Spirochaetota</taxon>
        <taxon>Spirochaetia</taxon>
        <taxon>Spirochaetales</taxon>
        <taxon>Treponemataceae</taxon>
        <taxon>Treponema</taxon>
    </lineage>
</organism>
<evidence type="ECO:0000259" key="1">
    <source>
        <dbReference type="Pfam" id="PF12680"/>
    </source>
</evidence>
<dbReference type="HOGENOM" id="CLU_158619_0_0_12"/>
<proteinExistence type="predicted"/>
<dbReference type="AlphaFoldDB" id="A0A0F6MPK9"/>
<feature type="domain" description="SnoaL-like" evidence="1">
    <location>
        <begin position="8"/>
        <end position="79"/>
    </location>
</feature>
<comment type="caution">
    <text evidence="2">The sequence shown here is derived from an EMBL/GenBank/DDBJ whole genome shotgun (WGS) entry which is preliminary data.</text>
</comment>
<gene>
    <name evidence="2" type="ORF">HMPREF9723_01157</name>
</gene>
<dbReference type="Pfam" id="PF12680">
    <property type="entry name" value="SnoaL_2"/>
    <property type="match status" value="1"/>
</dbReference>